<comment type="caution">
    <text evidence="2">The sequence shown here is derived from an EMBL/GenBank/DDBJ whole genome shotgun (WGS) entry which is preliminary data.</text>
</comment>
<reference evidence="2" key="1">
    <citation type="journal article" date="2014" name="Front. Microbiol.">
        <title>High frequency of phylogenetically diverse reductive dehalogenase-homologous genes in deep subseafloor sedimentary metagenomes.</title>
        <authorList>
            <person name="Kawai M."/>
            <person name="Futagami T."/>
            <person name="Toyoda A."/>
            <person name="Takaki Y."/>
            <person name="Nishi S."/>
            <person name="Hori S."/>
            <person name="Arai W."/>
            <person name="Tsubouchi T."/>
            <person name="Morono Y."/>
            <person name="Uchiyama I."/>
            <person name="Ito T."/>
            <person name="Fujiyama A."/>
            <person name="Inagaki F."/>
            <person name="Takami H."/>
        </authorList>
    </citation>
    <scope>NUCLEOTIDE SEQUENCE</scope>
    <source>
        <strain evidence="2">Expedition CK06-06</strain>
    </source>
</reference>
<dbReference type="AlphaFoldDB" id="X1R8M5"/>
<evidence type="ECO:0000256" key="1">
    <source>
        <dbReference type="SAM" id="MobiDB-lite"/>
    </source>
</evidence>
<sequence>MGLRWNQTQKDIYELISAGVPKREIKAKGYNEEMIKKVKKAVNKGDIPGKPPETKGEPPAGEPLFSATLKTKKVTLEPIVAVRYDSVRHSTCPYQRCEEYCSILAIADTFQCLAGESPPFSNVRYILNTLTDKIIKTPRVRTELRVNS</sequence>
<evidence type="ECO:0000313" key="2">
    <source>
        <dbReference type="EMBL" id="GAI59470.1"/>
    </source>
</evidence>
<accession>X1R8M5</accession>
<organism evidence="2">
    <name type="scientific">marine sediment metagenome</name>
    <dbReference type="NCBI Taxonomy" id="412755"/>
    <lineage>
        <taxon>unclassified sequences</taxon>
        <taxon>metagenomes</taxon>
        <taxon>ecological metagenomes</taxon>
    </lineage>
</organism>
<name>X1R8M5_9ZZZZ</name>
<proteinExistence type="predicted"/>
<feature type="region of interest" description="Disordered" evidence="1">
    <location>
        <begin position="42"/>
        <end position="62"/>
    </location>
</feature>
<dbReference type="EMBL" id="BARW01001381">
    <property type="protein sequence ID" value="GAI59470.1"/>
    <property type="molecule type" value="Genomic_DNA"/>
</dbReference>
<protein>
    <submittedName>
        <fullName evidence="2">Uncharacterized protein</fullName>
    </submittedName>
</protein>
<gene>
    <name evidence="2" type="ORF">S12H4_04466</name>
</gene>